<accession>A0A6J5RDN2</accession>
<organism evidence="2">
    <name type="scientific">uncultured Caudovirales phage</name>
    <dbReference type="NCBI Taxonomy" id="2100421"/>
    <lineage>
        <taxon>Viruses</taxon>
        <taxon>Duplodnaviria</taxon>
        <taxon>Heunggongvirae</taxon>
        <taxon>Uroviricota</taxon>
        <taxon>Caudoviricetes</taxon>
        <taxon>Peduoviridae</taxon>
        <taxon>Maltschvirus</taxon>
        <taxon>Maltschvirus maltsch</taxon>
    </lineage>
</organism>
<reference evidence="2" key="1">
    <citation type="submission" date="2020-05" db="EMBL/GenBank/DDBJ databases">
        <authorList>
            <person name="Chiriac C."/>
            <person name="Salcher M."/>
            <person name="Ghai R."/>
            <person name="Kavagutti S V."/>
        </authorList>
    </citation>
    <scope>NUCLEOTIDE SEQUENCE</scope>
</reference>
<name>A0A6J5RDN2_9CAUD</name>
<dbReference type="EMBL" id="LR797156">
    <property type="protein sequence ID" value="CAB4190585.1"/>
    <property type="molecule type" value="Genomic_DNA"/>
</dbReference>
<feature type="compositionally biased region" description="Basic residues" evidence="1">
    <location>
        <begin position="59"/>
        <end position="69"/>
    </location>
</feature>
<feature type="compositionally biased region" description="Low complexity" evidence="1">
    <location>
        <begin position="70"/>
        <end position="79"/>
    </location>
</feature>
<feature type="region of interest" description="Disordered" evidence="1">
    <location>
        <begin position="40"/>
        <end position="96"/>
    </location>
</feature>
<evidence type="ECO:0000256" key="1">
    <source>
        <dbReference type="SAM" id="MobiDB-lite"/>
    </source>
</evidence>
<protein>
    <submittedName>
        <fullName evidence="2">Uncharacterized protein</fullName>
    </submittedName>
</protein>
<gene>
    <name evidence="2" type="ORF">UFOVP1193_75</name>
</gene>
<evidence type="ECO:0000313" key="2">
    <source>
        <dbReference type="EMBL" id="CAB4190585.1"/>
    </source>
</evidence>
<sequence length="96" mass="9759">MKKFADGGMASGTPGYGFNQMNPPMANPAMMNNTAPMAQNGMAAAPGSPMGMRPAPFKKGGKVKAKSKGKSAPGKSSASRRGDGIAVKGKTKGKMR</sequence>
<proteinExistence type="predicted"/>